<feature type="signal peptide" evidence="1">
    <location>
        <begin position="1"/>
        <end position="20"/>
    </location>
</feature>
<keyword evidence="1" id="KW-0732">Signal</keyword>
<organism evidence="2 3">
    <name type="scientific">Pseudoxanthobacter soli DSM 19599</name>
    <dbReference type="NCBI Taxonomy" id="1123029"/>
    <lineage>
        <taxon>Bacteria</taxon>
        <taxon>Pseudomonadati</taxon>
        <taxon>Pseudomonadota</taxon>
        <taxon>Alphaproteobacteria</taxon>
        <taxon>Hyphomicrobiales</taxon>
        <taxon>Segnochrobactraceae</taxon>
        <taxon>Pseudoxanthobacter</taxon>
    </lineage>
</organism>
<name>A0A1M7ZAF0_9HYPH</name>
<evidence type="ECO:0000313" key="3">
    <source>
        <dbReference type="Proteomes" id="UP000186406"/>
    </source>
</evidence>
<dbReference type="AlphaFoldDB" id="A0A1M7ZAF0"/>
<evidence type="ECO:0000256" key="1">
    <source>
        <dbReference type="SAM" id="SignalP"/>
    </source>
</evidence>
<protein>
    <recommendedName>
        <fullName evidence="4">Glycine zipper</fullName>
    </recommendedName>
</protein>
<evidence type="ECO:0008006" key="4">
    <source>
        <dbReference type="Google" id="ProtNLM"/>
    </source>
</evidence>
<evidence type="ECO:0000313" key="2">
    <source>
        <dbReference type="EMBL" id="SHO61779.1"/>
    </source>
</evidence>
<reference evidence="2 3" key="1">
    <citation type="submission" date="2016-12" db="EMBL/GenBank/DDBJ databases">
        <authorList>
            <person name="Song W.-J."/>
            <person name="Kurnit D.M."/>
        </authorList>
    </citation>
    <scope>NUCLEOTIDE SEQUENCE [LARGE SCALE GENOMIC DNA]</scope>
    <source>
        <strain evidence="2 3">DSM 19599</strain>
    </source>
</reference>
<feature type="chain" id="PRO_5012523159" description="Glycine zipper" evidence="1">
    <location>
        <begin position="21"/>
        <end position="88"/>
    </location>
</feature>
<keyword evidence="3" id="KW-1185">Reference proteome</keyword>
<dbReference type="Proteomes" id="UP000186406">
    <property type="component" value="Unassembled WGS sequence"/>
</dbReference>
<sequence length="88" mass="8093">MKKLVLAAALALAVAGCTQEQTNRGVVGGALGAGLGAATGALITGDAGGALAGAAIGGVGGAAIGAGTAPQRTCTAYDAYGRAYQVAC</sequence>
<dbReference type="STRING" id="1123029.SAMN02745172_00892"/>
<accession>A0A1M7ZAF0</accession>
<proteinExistence type="predicted"/>
<dbReference type="PROSITE" id="PS51257">
    <property type="entry name" value="PROKAR_LIPOPROTEIN"/>
    <property type="match status" value="1"/>
</dbReference>
<dbReference type="RefSeq" id="WP_073625900.1">
    <property type="nucleotide sequence ID" value="NZ_FRXO01000001.1"/>
</dbReference>
<gene>
    <name evidence="2" type="ORF">SAMN02745172_00892</name>
</gene>
<dbReference type="EMBL" id="FRXO01000001">
    <property type="protein sequence ID" value="SHO61779.1"/>
    <property type="molecule type" value="Genomic_DNA"/>
</dbReference>